<dbReference type="Pfam" id="PF02310">
    <property type="entry name" value="B12-binding"/>
    <property type="match status" value="1"/>
</dbReference>
<evidence type="ECO:0000256" key="5">
    <source>
        <dbReference type="ARBA" id="ARBA00023014"/>
    </source>
</evidence>
<dbReference type="GO" id="GO:0005829">
    <property type="term" value="C:cytosol"/>
    <property type="evidence" value="ECO:0007669"/>
    <property type="project" value="TreeGrafter"/>
</dbReference>
<dbReference type="InterPro" id="IPR023404">
    <property type="entry name" value="rSAM_horseshoe"/>
</dbReference>
<dbReference type="OrthoDB" id="9801424at2"/>
<dbReference type="InterPro" id="IPR051198">
    <property type="entry name" value="BchE-like"/>
</dbReference>
<evidence type="ECO:0000313" key="8">
    <source>
        <dbReference type="EMBL" id="PXX79007.1"/>
    </source>
</evidence>
<keyword evidence="4" id="KW-0408">Iron</keyword>
<evidence type="ECO:0000259" key="7">
    <source>
        <dbReference type="PROSITE" id="PS51918"/>
    </source>
</evidence>
<dbReference type="GO" id="GO:0003824">
    <property type="term" value="F:catalytic activity"/>
    <property type="evidence" value="ECO:0007669"/>
    <property type="project" value="InterPro"/>
</dbReference>
<evidence type="ECO:0000256" key="4">
    <source>
        <dbReference type="ARBA" id="ARBA00023004"/>
    </source>
</evidence>
<dbReference type="PROSITE" id="PS51918">
    <property type="entry name" value="RADICAL_SAM"/>
    <property type="match status" value="1"/>
</dbReference>
<dbReference type="SFLD" id="SFLDG01082">
    <property type="entry name" value="B12-binding_domain_containing"/>
    <property type="match status" value="1"/>
</dbReference>
<dbReference type="AlphaFoldDB" id="A0A318LBD2"/>
<evidence type="ECO:0000256" key="1">
    <source>
        <dbReference type="ARBA" id="ARBA00001966"/>
    </source>
</evidence>
<dbReference type="SMART" id="SM00729">
    <property type="entry name" value="Elp3"/>
    <property type="match status" value="1"/>
</dbReference>
<name>A0A318LBD2_9FIRM</name>
<dbReference type="STRING" id="1034346.GCA_000313565_01180"/>
<keyword evidence="2" id="KW-0949">S-adenosyl-L-methionine</keyword>
<feature type="domain" description="Radical SAM core" evidence="7">
    <location>
        <begin position="167"/>
        <end position="393"/>
    </location>
</feature>
<evidence type="ECO:0000259" key="6">
    <source>
        <dbReference type="PROSITE" id="PS51332"/>
    </source>
</evidence>
<dbReference type="GO" id="GO:0046872">
    <property type="term" value="F:metal ion binding"/>
    <property type="evidence" value="ECO:0007669"/>
    <property type="project" value="UniProtKB-KW"/>
</dbReference>
<dbReference type="EMBL" id="QJKH01000006">
    <property type="protein sequence ID" value="PXX79007.1"/>
    <property type="molecule type" value="Genomic_DNA"/>
</dbReference>
<gene>
    <name evidence="8" type="ORF">DES51_106126</name>
</gene>
<organism evidence="8 9">
    <name type="scientific">Dielma fastidiosa</name>
    <dbReference type="NCBI Taxonomy" id="1034346"/>
    <lineage>
        <taxon>Bacteria</taxon>
        <taxon>Bacillati</taxon>
        <taxon>Bacillota</taxon>
        <taxon>Erysipelotrichia</taxon>
        <taxon>Erysipelotrichales</taxon>
        <taxon>Erysipelotrichaceae</taxon>
        <taxon>Dielma</taxon>
    </lineage>
</organism>
<dbReference type="SFLD" id="SFLDS00029">
    <property type="entry name" value="Radical_SAM"/>
    <property type="match status" value="1"/>
</dbReference>
<keyword evidence="9" id="KW-1185">Reference proteome</keyword>
<evidence type="ECO:0000256" key="2">
    <source>
        <dbReference type="ARBA" id="ARBA00022691"/>
    </source>
</evidence>
<keyword evidence="5" id="KW-0411">Iron-sulfur</keyword>
<sequence length="552" mass="64529">MKVVLTTLNAKYIHKNLALRWLYVTSPIKEQVVLKEFTIKDAHEKVLDWLIAQKADVYCFSCYIWNIKQTQLLIKDLKRQHPCTVLAGGPEVTFESEALLQEGVDAISIGEGELSVWEYIQSIIDQNPHPILGINTLAYPDTTYAYSDLTFNEACESPYFLPFDEADMDKRYLYFETSRGCPYGCEYCLSSTDKRVRQFSEAYIFKELAKISQSKVRQVKFLDRTFNTDPKRALRIARYINEHCTGQIFQFEVVAETLSEELLDFFINEADKSRFRFEVGVQSFNGNTLKAVGRIQNNERLKEVIHRMREAGLILHVDLIAGLPYEGLASFNASFNELFSLKASELQLGILKLLKGTSLKRKAELYDFDYDSDPPYEILSTKWLSKEELCSINHTALAVEKFWNSGKCRRAIDTFLELKLRENAFSLFMALGQRLAEYERRYHDHDLFLILKQELSDCDERLVEAVLMNDYMRLFKQKPKRWNTYRVDHETMKHCFQLLIDAHESSQNELYHYGCVEYAYSEGICYQVCVYNASQTYPKRWLIKEKERIEKI</sequence>
<dbReference type="Gene3D" id="3.40.50.280">
    <property type="entry name" value="Cobalamin-binding domain"/>
    <property type="match status" value="1"/>
</dbReference>
<dbReference type="CDD" id="cd01335">
    <property type="entry name" value="Radical_SAM"/>
    <property type="match status" value="1"/>
</dbReference>
<dbReference type="Proteomes" id="UP000247612">
    <property type="component" value="Unassembled WGS sequence"/>
</dbReference>
<reference evidence="8 9" key="1">
    <citation type="submission" date="2018-05" db="EMBL/GenBank/DDBJ databases">
        <title>Genomic Encyclopedia of Type Strains, Phase IV (KMG-IV): sequencing the most valuable type-strain genomes for metagenomic binning, comparative biology and taxonomic classification.</title>
        <authorList>
            <person name="Goeker M."/>
        </authorList>
    </citation>
    <scope>NUCLEOTIDE SEQUENCE [LARGE SCALE GENOMIC DNA]</scope>
    <source>
        <strain evidence="8 9">JC118</strain>
    </source>
</reference>
<keyword evidence="3" id="KW-0479">Metal-binding</keyword>
<dbReference type="SUPFAM" id="SSF102114">
    <property type="entry name" value="Radical SAM enzymes"/>
    <property type="match status" value="1"/>
</dbReference>
<evidence type="ECO:0000313" key="9">
    <source>
        <dbReference type="Proteomes" id="UP000247612"/>
    </source>
</evidence>
<protein>
    <submittedName>
        <fullName evidence="8">B12 binding protein</fullName>
    </submittedName>
</protein>
<dbReference type="RefSeq" id="WP_022937496.1">
    <property type="nucleotide sequence ID" value="NZ_CABKRQ010000003.1"/>
</dbReference>
<comment type="cofactor">
    <cofactor evidence="1">
        <name>[4Fe-4S] cluster</name>
        <dbReference type="ChEBI" id="CHEBI:49883"/>
    </cofactor>
</comment>
<dbReference type="PANTHER" id="PTHR43409">
    <property type="entry name" value="ANAEROBIC MAGNESIUM-PROTOPORPHYRIN IX MONOMETHYL ESTER CYCLASE-RELATED"/>
    <property type="match status" value="1"/>
</dbReference>
<accession>A0A318LBD2</accession>
<dbReference type="InterPro" id="IPR006158">
    <property type="entry name" value="Cobalamin-bd"/>
</dbReference>
<dbReference type="Pfam" id="PF04055">
    <property type="entry name" value="Radical_SAM"/>
    <property type="match status" value="1"/>
</dbReference>
<dbReference type="InterPro" id="IPR007197">
    <property type="entry name" value="rSAM"/>
</dbReference>
<dbReference type="GO" id="GO:0031419">
    <property type="term" value="F:cobalamin binding"/>
    <property type="evidence" value="ECO:0007669"/>
    <property type="project" value="InterPro"/>
</dbReference>
<dbReference type="InterPro" id="IPR006638">
    <property type="entry name" value="Elp3/MiaA/NifB-like_rSAM"/>
</dbReference>
<dbReference type="Gene3D" id="3.80.30.20">
    <property type="entry name" value="tm_1862 like domain"/>
    <property type="match status" value="1"/>
</dbReference>
<dbReference type="GO" id="GO:0051536">
    <property type="term" value="F:iron-sulfur cluster binding"/>
    <property type="evidence" value="ECO:0007669"/>
    <property type="project" value="UniProtKB-KW"/>
</dbReference>
<proteinExistence type="predicted"/>
<dbReference type="InterPro" id="IPR025288">
    <property type="entry name" value="DUF4080"/>
</dbReference>
<dbReference type="InterPro" id="IPR058240">
    <property type="entry name" value="rSAM_sf"/>
</dbReference>
<dbReference type="PANTHER" id="PTHR43409:SF16">
    <property type="entry name" value="SLR0320 PROTEIN"/>
    <property type="match status" value="1"/>
</dbReference>
<dbReference type="Pfam" id="PF13311">
    <property type="entry name" value="DUF4080"/>
    <property type="match status" value="1"/>
</dbReference>
<comment type="caution">
    <text evidence="8">The sequence shown here is derived from an EMBL/GenBank/DDBJ whole genome shotgun (WGS) entry which is preliminary data.</text>
</comment>
<feature type="domain" description="B12-binding" evidence="6">
    <location>
        <begin position="1"/>
        <end position="130"/>
    </location>
</feature>
<dbReference type="PROSITE" id="PS51332">
    <property type="entry name" value="B12_BINDING"/>
    <property type="match status" value="1"/>
</dbReference>
<evidence type="ECO:0000256" key="3">
    <source>
        <dbReference type="ARBA" id="ARBA00022723"/>
    </source>
</evidence>